<evidence type="ECO:0000256" key="2">
    <source>
        <dbReference type="ARBA" id="ARBA00023125"/>
    </source>
</evidence>
<dbReference type="Pfam" id="PF13610">
    <property type="entry name" value="DDE_Tnp_IS240"/>
    <property type="match status" value="1"/>
</dbReference>
<evidence type="ECO:0000259" key="5">
    <source>
        <dbReference type="Pfam" id="PF13610"/>
    </source>
</evidence>
<evidence type="ECO:0000256" key="1">
    <source>
        <dbReference type="ARBA" id="ARBA00022578"/>
    </source>
</evidence>
<feature type="domain" description="DDE" evidence="5">
    <location>
        <begin position="57"/>
        <end position="187"/>
    </location>
</feature>
<dbReference type="GO" id="GO:0006310">
    <property type="term" value="P:DNA recombination"/>
    <property type="evidence" value="ECO:0007669"/>
    <property type="project" value="UniProtKB-KW"/>
</dbReference>
<dbReference type="EMBL" id="BOQN01000086">
    <property type="protein sequence ID" value="GIM94808.1"/>
    <property type="molecule type" value="Genomic_DNA"/>
</dbReference>
<evidence type="ECO:0000256" key="3">
    <source>
        <dbReference type="ARBA" id="ARBA00023172"/>
    </source>
</evidence>
<dbReference type="SUPFAM" id="SSF53098">
    <property type="entry name" value="Ribonuclease H-like"/>
    <property type="match status" value="1"/>
</dbReference>
<dbReference type="GO" id="GO:0032196">
    <property type="term" value="P:transposition"/>
    <property type="evidence" value="ECO:0007669"/>
    <property type="project" value="UniProtKB-KW"/>
</dbReference>
<feature type="region of interest" description="Disordered" evidence="4">
    <location>
        <begin position="192"/>
        <end position="225"/>
    </location>
</feature>
<reference evidence="6 7" key="1">
    <citation type="submission" date="2021-03" db="EMBL/GenBank/DDBJ databases">
        <title>Whole genome shotgun sequence of Actinoplanes toevensis NBRC 105298.</title>
        <authorList>
            <person name="Komaki H."/>
            <person name="Tamura T."/>
        </authorList>
    </citation>
    <scope>NUCLEOTIDE SEQUENCE [LARGE SCALE GENOMIC DNA]</scope>
    <source>
        <strain evidence="6 7">NBRC 105298</strain>
    </source>
</reference>
<name>A0A919TFR6_9ACTN</name>
<dbReference type="InterPro" id="IPR012337">
    <property type="entry name" value="RNaseH-like_sf"/>
</dbReference>
<proteinExistence type="predicted"/>
<dbReference type="InterPro" id="IPR032874">
    <property type="entry name" value="DDE_dom"/>
</dbReference>
<dbReference type="PANTHER" id="PTHR35528:SF3">
    <property type="entry name" value="BLL1675 PROTEIN"/>
    <property type="match status" value="1"/>
</dbReference>
<keyword evidence="7" id="KW-1185">Reference proteome</keyword>
<protein>
    <recommendedName>
        <fullName evidence="5">DDE domain-containing protein</fullName>
    </recommendedName>
</protein>
<dbReference type="Proteomes" id="UP000677082">
    <property type="component" value="Unassembled WGS sequence"/>
</dbReference>
<dbReference type="GO" id="GO:0003677">
    <property type="term" value="F:DNA binding"/>
    <property type="evidence" value="ECO:0007669"/>
    <property type="project" value="UniProtKB-KW"/>
</dbReference>
<evidence type="ECO:0000313" key="7">
    <source>
        <dbReference type="Proteomes" id="UP000677082"/>
    </source>
</evidence>
<organism evidence="6 7">
    <name type="scientific">Paractinoplanes toevensis</name>
    <dbReference type="NCBI Taxonomy" id="571911"/>
    <lineage>
        <taxon>Bacteria</taxon>
        <taxon>Bacillati</taxon>
        <taxon>Actinomycetota</taxon>
        <taxon>Actinomycetes</taxon>
        <taxon>Micromonosporales</taxon>
        <taxon>Micromonosporaceae</taxon>
        <taxon>Paractinoplanes</taxon>
    </lineage>
</organism>
<dbReference type="AlphaFoldDB" id="A0A919TFR6"/>
<accession>A0A919TFR6</accession>
<dbReference type="NCBIfam" id="NF033587">
    <property type="entry name" value="transpos_IS6"/>
    <property type="match status" value="1"/>
</dbReference>
<evidence type="ECO:0000313" key="6">
    <source>
        <dbReference type="EMBL" id="GIM94808.1"/>
    </source>
</evidence>
<keyword evidence="3" id="KW-0233">DNA recombination</keyword>
<dbReference type="InterPro" id="IPR052183">
    <property type="entry name" value="IS_Transposase"/>
</dbReference>
<dbReference type="InterPro" id="IPR047930">
    <property type="entry name" value="Transpos_IS6"/>
</dbReference>
<keyword evidence="2" id="KW-0238">DNA-binding</keyword>
<sequence>MAVRWYLRYGLSYRDVEELLTERGIEVDHVTVYRWMQRYTPLLADAARFARHTPCDRWFVDATYVRVNGVWRNLYRAIDQHDQVVDALVSVRRDAAAARRFFTRALRTLKVAPTEVLTDASPVYPAVLEELVPAAWHHVEQYTNNPIEADHGQLNRRLRPMRGLQTDRTAQTVIAGHAFVQNLPSGHYELAVDAQPSCGSPRRSPNSPKRSRHRVSPATPVHTSRNATEPLVATIAAAVVPLLAWLRPLLRGTPVVPRASDEKQVANAKRILADRVRTQWQQEGKWHRLVSDPPLRVRWATDSPRVLDRLGREGTGIVGKIRRTLGKLWMPATLTKDEYGDYLARMFLAAGDREHPARAVVVGPPGCGKSTYALLLTLGLIGRGRPGDRVPVLFSLASWDPRRQSVEDQEDPDKK</sequence>
<gene>
    <name evidence="6" type="ORF">Ato02nite_066010</name>
</gene>
<keyword evidence="1" id="KW-0815">Transposition</keyword>
<comment type="caution">
    <text evidence="6">The sequence shown here is derived from an EMBL/GenBank/DDBJ whole genome shotgun (WGS) entry which is preliminary data.</text>
</comment>
<evidence type="ECO:0000256" key="4">
    <source>
        <dbReference type="SAM" id="MobiDB-lite"/>
    </source>
</evidence>
<dbReference type="PANTHER" id="PTHR35528">
    <property type="entry name" value="BLL1675 PROTEIN"/>
    <property type="match status" value="1"/>
</dbReference>